<dbReference type="AlphaFoldDB" id="A0A0R1N3N7"/>
<protein>
    <submittedName>
        <fullName evidence="1">Uncharacterized protein</fullName>
    </submittedName>
</protein>
<reference evidence="1 2" key="1">
    <citation type="journal article" date="2015" name="Genome Announc.">
        <title>Expanding the biotechnology potential of lactobacilli through comparative genomics of 213 strains and associated genera.</title>
        <authorList>
            <person name="Sun Z."/>
            <person name="Harris H.M."/>
            <person name="McCann A."/>
            <person name="Guo C."/>
            <person name="Argimon S."/>
            <person name="Zhang W."/>
            <person name="Yang X."/>
            <person name="Jeffery I.B."/>
            <person name="Cooney J.C."/>
            <person name="Kagawa T.F."/>
            <person name="Liu W."/>
            <person name="Song Y."/>
            <person name="Salvetti E."/>
            <person name="Wrobel A."/>
            <person name="Rasinkangas P."/>
            <person name="Parkhill J."/>
            <person name="Rea M.C."/>
            <person name="O'Sullivan O."/>
            <person name="Ritari J."/>
            <person name="Douillard F.P."/>
            <person name="Paul Ross R."/>
            <person name="Yang R."/>
            <person name="Briner A.E."/>
            <person name="Felis G.E."/>
            <person name="de Vos W.M."/>
            <person name="Barrangou R."/>
            <person name="Klaenhammer T.R."/>
            <person name="Caufield P.W."/>
            <person name="Cui Y."/>
            <person name="Zhang H."/>
            <person name="O'Toole P.W."/>
        </authorList>
    </citation>
    <scope>NUCLEOTIDE SEQUENCE [LARGE SCALE GENOMIC DNA]</scope>
    <source>
        <strain evidence="1 2">DSM 12744</strain>
    </source>
</reference>
<evidence type="ECO:0000313" key="1">
    <source>
        <dbReference type="EMBL" id="KRL14572.1"/>
    </source>
</evidence>
<dbReference type="Proteomes" id="UP000051330">
    <property type="component" value="Unassembled WGS sequence"/>
</dbReference>
<dbReference type="EMBL" id="AZEC01000001">
    <property type="protein sequence ID" value="KRL14572.1"/>
    <property type="molecule type" value="Genomic_DNA"/>
</dbReference>
<comment type="caution">
    <text evidence="1">The sequence shown here is derived from an EMBL/GenBank/DDBJ whole genome shotgun (WGS) entry which is preliminary data.</text>
</comment>
<accession>A0A0R1N3N7</accession>
<gene>
    <name evidence="1" type="ORF">FD09_GL000224</name>
</gene>
<evidence type="ECO:0000313" key="2">
    <source>
        <dbReference type="Proteomes" id="UP000051330"/>
    </source>
</evidence>
<organism evidence="1 2">
    <name type="scientific">Schleiferilactobacillus perolens DSM 12744</name>
    <dbReference type="NCBI Taxonomy" id="1423792"/>
    <lineage>
        <taxon>Bacteria</taxon>
        <taxon>Bacillati</taxon>
        <taxon>Bacillota</taxon>
        <taxon>Bacilli</taxon>
        <taxon>Lactobacillales</taxon>
        <taxon>Lactobacillaceae</taxon>
        <taxon>Schleiferilactobacillus</taxon>
    </lineage>
</organism>
<name>A0A0R1N3N7_9LACO</name>
<proteinExistence type="predicted"/>
<dbReference type="RefSeq" id="WP_057817391.1">
    <property type="nucleotide sequence ID" value="NZ_AZEC01000001.1"/>
</dbReference>
<sequence length="96" mass="11635">MYGYYVYIIPKTAEPWERRRRWLNEFYTLQVVHQDVAIAKALKIYNFSHPNDHLLPKECWYLLVPRIPTVRRPVPINADDGRLLYKIMHTDYLICN</sequence>
<dbReference type="PATRIC" id="fig|1423792.3.peg.228"/>
<keyword evidence="2" id="KW-1185">Reference proteome</keyword>